<dbReference type="InterPro" id="IPR058512">
    <property type="entry name" value="DUF8199"/>
</dbReference>
<dbReference type="Pfam" id="PF26622">
    <property type="entry name" value="DUF8199"/>
    <property type="match status" value="1"/>
</dbReference>
<dbReference type="Proteomes" id="UP000198990">
    <property type="component" value="Unassembled WGS sequence"/>
</dbReference>
<organism evidence="1 2">
    <name type="scientific">Maribacter orientalis</name>
    <dbReference type="NCBI Taxonomy" id="228957"/>
    <lineage>
        <taxon>Bacteria</taxon>
        <taxon>Pseudomonadati</taxon>
        <taxon>Bacteroidota</taxon>
        <taxon>Flavobacteriia</taxon>
        <taxon>Flavobacteriales</taxon>
        <taxon>Flavobacteriaceae</taxon>
        <taxon>Maribacter</taxon>
    </lineage>
</organism>
<dbReference type="EMBL" id="FNZN01000002">
    <property type="protein sequence ID" value="SEK78776.1"/>
    <property type="molecule type" value="Genomic_DNA"/>
</dbReference>
<dbReference type="STRING" id="228957.SAMN04488008_102163"/>
<dbReference type="AlphaFoldDB" id="A0A1H7JWX6"/>
<proteinExistence type="predicted"/>
<reference evidence="2" key="1">
    <citation type="submission" date="2016-10" db="EMBL/GenBank/DDBJ databases">
        <authorList>
            <person name="Varghese N."/>
            <person name="Submissions S."/>
        </authorList>
    </citation>
    <scope>NUCLEOTIDE SEQUENCE [LARGE SCALE GENOMIC DNA]</scope>
    <source>
        <strain evidence="2">DSM 16471</strain>
    </source>
</reference>
<sequence>MMKNLLHKLFSVSMALLLLLSTISWTVEKHLCMGRVMDIALFDHAEDCGMEASLALLDETSTVKKHCCDNESFTLQGQDTLNLDIFHFDFSQQVFLISITTTYLGLFQESVDKNIVFDSYPPPILDEDLNILHQVFLI</sequence>
<evidence type="ECO:0000313" key="2">
    <source>
        <dbReference type="Proteomes" id="UP000198990"/>
    </source>
</evidence>
<accession>A0A1H7JWX6</accession>
<evidence type="ECO:0000313" key="1">
    <source>
        <dbReference type="EMBL" id="SEK78776.1"/>
    </source>
</evidence>
<keyword evidence="2" id="KW-1185">Reference proteome</keyword>
<dbReference type="NCBIfam" id="NF047658">
    <property type="entry name" value="HYC_CC_PP"/>
    <property type="match status" value="1"/>
</dbReference>
<dbReference type="InterPro" id="IPR058060">
    <property type="entry name" value="HYC_CC_PP"/>
</dbReference>
<evidence type="ECO:0008006" key="3">
    <source>
        <dbReference type="Google" id="ProtNLM"/>
    </source>
</evidence>
<protein>
    <recommendedName>
        <fullName evidence="3">Secreted protein</fullName>
    </recommendedName>
</protein>
<name>A0A1H7JWX6_9FLAO</name>
<gene>
    <name evidence="1" type="ORF">SAMN04488008_102163</name>
</gene>